<dbReference type="PROSITE" id="PS50889">
    <property type="entry name" value="S4"/>
    <property type="match status" value="1"/>
</dbReference>
<keyword evidence="2 6" id="KW-0699">rRNA-binding</keyword>
<dbReference type="HAMAP" id="MF_01306_A">
    <property type="entry name" value="Ribosomal_uS4_A"/>
    <property type="match status" value="1"/>
</dbReference>
<feature type="compositionally biased region" description="Acidic residues" evidence="8">
    <location>
        <begin position="167"/>
        <end position="178"/>
    </location>
</feature>
<dbReference type="GO" id="GO:0003735">
    <property type="term" value="F:structural constituent of ribosome"/>
    <property type="evidence" value="ECO:0007669"/>
    <property type="project" value="InterPro"/>
</dbReference>
<evidence type="ECO:0000259" key="10">
    <source>
        <dbReference type="SMART" id="SM01390"/>
    </source>
</evidence>
<feature type="domain" description="Small ribosomal subunit protein uS4 N-terminal" evidence="10">
    <location>
        <begin position="5"/>
        <end position="102"/>
    </location>
</feature>
<reference evidence="11" key="1">
    <citation type="journal article" date="2020" name="ISME J.">
        <title>Gammaproteobacteria mediating utilization of methyl-, sulfur- and petroleum organic compounds in deep ocean hydrothermal plumes.</title>
        <authorList>
            <person name="Zhou Z."/>
            <person name="Liu Y."/>
            <person name="Pan J."/>
            <person name="Cron B.R."/>
            <person name="Toner B.M."/>
            <person name="Anantharaman K."/>
            <person name="Breier J.A."/>
            <person name="Dick G.J."/>
            <person name="Li M."/>
        </authorList>
    </citation>
    <scope>NUCLEOTIDE SEQUENCE</scope>
    <source>
        <strain evidence="11">SZUA-1523</strain>
    </source>
</reference>
<evidence type="ECO:0000256" key="6">
    <source>
        <dbReference type="HAMAP-Rule" id="MF_01306"/>
    </source>
</evidence>
<evidence type="ECO:0000256" key="2">
    <source>
        <dbReference type="ARBA" id="ARBA00022730"/>
    </source>
</evidence>
<dbReference type="SMART" id="SM00363">
    <property type="entry name" value="S4"/>
    <property type="match status" value="1"/>
</dbReference>
<dbReference type="InterPro" id="IPR001912">
    <property type="entry name" value="Ribosomal_uS4_N"/>
</dbReference>
<dbReference type="SMART" id="SM01390">
    <property type="entry name" value="Ribosomal_S4"/>
    <property type="match status" value="1"/>
</dbReference>
<dbReference type="PANTHER" id="PTHR11831">
    <property type="entry name" value="30S 40S RIBOSOMAL PROTEIN"/>
    <property type="match status" value="1"/>
</dbReference>
<dbReference type="EMBL" id="DQVR01000049">
    <property type="protein sequence ID" value="HIQ23860.1"/>
    <property type="molecule type" value="Genomic_DNA"/>
</dbReference>
<evidence type="ECO:0000256" key="5">
    <source>
        <dbReference type="ARBA" id="ARBA00023274"/>
    </source>
</evidence>
<dbReference type="AlphaFoldDB" id="A0A832ZT80"/>
<feature type="domain" description="RNA-binding S4" evidence="9">
    <location>
        <begin position="103"/>
        <end position="165"/>
    </location>
</feature>
<dbReference type="Pfam" id="PF00163">
    <property type="entry name" value="Ribosomal_S4"/>
    <property type="match status" value="1"/>
</dbReference>
<gene>
    <name evidence="6" type="primary">rps4</name>
    <name evidence="11" type="ORF">EYH50_02285</name>
</gene>
<dbReference type="GO" id="GO:0006412">
    <property type="term" value="P:translation"/>
    <property type="evidence" value="ECO:0007669"/>
    <property type="project" value="UniProtKB-UniRule"/>
</dbReference>
<evidence type="ECO:0000256" key="4">
    <source>
        <dbReference type="ARBA" id="ARBA00022980"/>
    </source>
</evidence>
<dbReference type="Proteomes" id="UP000600071">
    <property type="component" value="Unassembled WGS sequence"/>
</dbReference>
<accession>A0A832ZT80</accession>
<comment type="similarity">
    <text evidence="1 6 7">Belongs to the universal ribosomal protein uS4 family.</text>
</comment>
<dbReference type="InterPro" id="IPR018079">
    <property type="entry name" value="Ribosomal_uS4_CS"/>
</dbReference>
<keyword evidence="3 6" id="KW-0694">RNA-binding</keyword>
<dbReference type="GO" id="GO:0042274">
    <property type="term" value="P:ribosomal small subunit biogenesis"/>
    <property type="evidence" value="ECO:0007669"/>
    <property type="project" value="TreeGrafter"/>
</dbReference>
<dbReference type="GO" id="GO:0019843">
    <property type="term" value="F:rRNA binding"/>
    <property type="evidence" value="ECO:0007669"/>
    <property type="project" value="UniProtKB-UniRule"/>
</dbReference>
<protein>
    <recommendedName>
        <fullName evidence="6">Small ribosomal subunit protein uS4</fullName>
    </recommendedName>
</protein>
<proteinExistence type="inferred from homology"/>
<comment type="caution">
    <text evidence="11">The sequence shown here is derived from an EMBL/GenBank/DDBJ whole genome shotgun (WGS) entry which is preliminary data.</text>
</comment>
<dbReference type="InterPro" id="IPR022802">
    <property type="entry name" value="Ribosomal_uS4_arc"/>
</dbReference>
<keyword evidence="4 6" id="KW-0689">Ribosomal protein</keyword>
<name>A0A832ZT80_9CREN</name>
<keyword evidence="5 6" id="KW-0687">Ribonucleoprotein</keyword>
<sequence length="178" mass="20512">MGDPKRPRKKWEGPKHPWIKERLLREIDLMGKYGLRNKKELWKLETLARYFRHRARGLLALPPEVRAKEEKALLSRLHQLGVLPENATLDDVLGLTAEHFLERRLQTIVYKKGLAHSVHEARQLIVHGHIAIGGRRIRSPGYLVKRDEEDLVDYAPTSPLAKRVEEAGSESEEPIESV</sequence>
<dbReference type="InterPro" id="IPR022801">
    <property type="entry name" value="Ribosomal_uS4"/>
</dbReference>
<comment type="function">
    <text evidence="6">With S5 and S12 plays an important role in translational accuracy.</text>
</comment>
<dbReference type="CDD" id="cd00165">
    <property type="entry name" value="S4"/>
    <property type="match status" value="1"/>
</dbReference>
<evidence type="ECO:0000256" key="7">
    <source>
        <dbReference type="RuleBase" id="RU003699"/>
    </source>
</evidence>
<evidence type="ECO:0000313" key="11">
    <source>
        <dbReference type="EMBL" id="HIQ23860.1"/>
    </source>
</evidence>
<comment type="function">
    <text evidence="6">One of the primary rRNA binding proteins, it binds directly to 16S rRNA where it nucleates assembly of the body of the 30S subunit.</text>
</comment>
<dbReference type="Gene3D" id="3.10.290.10">
    <property type="entry name" value="RNA-binding S4 domain"/>
    <property type="match status" value="1"/>
</dbReference>
<evidence type="ECO:0000259" key="9">
    <source>
        <dbReference type="SMART" id="SM00363"/>
    </source>
</evidence>
<evidence type="ECO:0000256" key="1">
    <source>
        <dbReference type="ARBA" id="ARBA00007465"/>
    </source>
</evidence>
<dbReference type="GO" id="GO:0015935">
    <property type="term" value="C:small ribosomal subunit"/>
    <property type="evidence" value="ECO:0007669"/>
    <property type="project" value="InterPro"/>
</dbReference>
<dbReference type="InterPro" id="IPR002942">
    <property type="entry name" value="S4_RNA-bd"/>
</dbReference>
<organism evidence="11 12">
    <name type="scientific">Pyrodictium delaneyi</name>
    <dbReference type="NCBI Taxonomy" id="1273541"/>
    <lineage>
        <taxon>Archaea</taxon>
        <taxon>Thermoproteota</taxon>
        <taxon>Thermoprotei</taxon>
        <taxon>Desulfurococcales</taxon>
        <taxon>Pyrodictiaceae</taxon>
        <taxon>Pyrodictium</taxon>
    </lineage>
</organism>
<dbReference type="InterPro" id="IPR036986">
    <property type="entry name" value="S4_RNA-bd_sf"/>
</dbReference>
<evidence type="ECO:0000313" key="12">
    <source>
        <dbReference type="Proteomes" id="UP000600071"/>
    </source>
</evidence>
<evidence type="ECO:0000256" key="3">
    <source>
        <dbReference type="ARBA" id="ARBA00022884"/>
    </source>
</evidence>
<dbReference type="PANTHER" id="PTHR11831:SF5">
    <property type="entry name" value="40S RIBOSOMAL PROTEIN S9"/>
    <property type="match status" value="1"/>
</dbReference>
<dbReference type="SUPFAM" id="SSF55174">
    <property type="entry name" value="Alpha-L RNA-binding motif"/>
    <property type="match status" value="1"/>
</dbReference>
<dbReference type="NCBIfam" id="TIGR01018">
    <property type="entry name" value="uS4_arch"/>
    <property type="match status" value="1"/>
</dbReference>
<dbReference type="Pfam" id="PF01479">
    <property type="entry name" value="S4"/>
    <property type="match status" value="1"/>
</dbReference>
<dbReference type="NCBIfam" id="NF003139">
    <property type="entry name" value="PRK04051.1"/>
    <property type="match status" value="1"/>
</dbReference>
<evidence type="ECO:0000256" key="8">
    <source>
        <dbReference type="SAM" id="MobiDB-lite"/>
    </source>
</evidence>
<dbReference type="PROSITE" id="PS00632">
    <property type="entry name" value="RIBOSOMAL_S4"/>
    <property type="match status" value="1"/>
</dbReference>
<feature type="region of interest" description="Disordered" evidence="8">
    <location>
        <begin position="156"/>
        <end position="178"/>
    </location>
</feature>
<comment type="subunit">
    <text evidence="6">Part of the 30S ribosomal subunit. Contacts protein S5. The interaction surface between S4 and S5 is involved in control of translational fidelity.</text>
</comment>
<dbReference type="InterPro" id="IPR005710">
    <property type="entry name" value="Ribosomal_uS4_euk/arc"/>
</dbReference>